<protein>
    <submittedName>
        <fullName evidence="2">Uncharacterized protein</fullName>
    </submittedName>
</protein>
<organism evidence="2">
    <name type="scientific">Sesamum radiatum</name>
    <name type="common">Black benniseed</name>
    <dbReference type="NCBI Taxonomy" id="300843"/>
    <lineage>
        <taxon>Eukaryota</taxon>
        <taxon>Viridiplantae</taxon>
        <taxon>Streptophyta</taxon>
        <taxon>Embryophyta</taxon>
        <taxon>Tracheophyta</taxon>
        <taxon>Spermatophyta</taxon>
        <taxon>Magnoliopsida</taxon>
        <taxon>eudicotyledons</taxon>
        <taxon>Gunneridae</taxon>
        <taxon>Pentapetalae</taxon>
        <taxon>asterids</taxon>
        <taxon>lamiids</taxon>
        <taxon>Lamiales</taxon>
        <taxon>Pedaliaceae</taxon>
        <taxon>Sesamum</taxon>
    </lineage>
</organism>
<evidence type="ECO:0000256" key="1">
    <source>
        <dbReference type="SAM" id="MobiDB-lite"/>
    </source>
</evidence>
<dbReference type="EMBL" id="JACGWJ010000018">
    <property type="protein sequence ID" value="KAL0349546.1"/>
    <property type="molecule type" value="Genomic_DNA"/>
</dbReference>
<feature type="region of interest" description="Disordered" evidence="1">
    <location>
        <begin position="19"/>
        <end position="46"/>
    </location>
</feature>
<comment type="caution">
    <text evidence="2">The sequence shown here is derived from an EMBL/GenBank/DDBJ whole genome shotgun (WGS) entry which is preliminary data.</text>
</comment>
<dbReference type="AlphaFoldDB" id="A0AAW2P242"/>
<proteinExistence type="predicted"/>
<feature type="region of interest" description="Disordered" evidence="1">
    <location>
        <begin position="59"/>
        <end position="80"/>
    </location>
</feature>
<accession>A0AAW2P242</accession>
<reference evidence="2" key="2">
    <citation type="journal article" date="2024" name="Plant">
        <title>Genomic evolution and insights into agronomic trait innovations of Sesamum species.</title>
        <authorList>
            <person name="Miao H."/>
            <person name="Wang L."/>
            <person name="Qu L."/>
            <person name="Liu H."/>
            <person name="Sun Y."/>
            <person name="Le M."/>
            <person name="Wang Q."/>
            <person name="Wei S."/>
            <person name="Zheng Y."/>
            <person name="Lin W."/>
            <person name="Duan Y."/>
            <person name="Cao H."/>
            <person name="Xiong S."/>
            <person name="Wang X."/>
            <person name="Wei L."/>
            <person name="Li C."/>
            <person name="Ma Q."/>
            <person name="Ju M."/>
            <person name="Zhao R."/>
            <person name="Li G."/>
            <person name="Mu C."/>
            <person name="Tian Q."/>
            <person name="Mei H."/>
            <person name="Zhang T."/>
            <person name="Gao T."/>
            <person name="Zhang H."/>
        </authorList>
    </citation>
    <scope>NUCLEOTIDE SEQUENCE</scope>
    <source>
        <strain evidence="2">G02</strain>
    </source>
</reference>
<evidence type="ECO:0000313" key="2">
    <source>
        <dbReference type="EMBL" id="KAL0349546.1"/>
    </source>
</evidence>
<name>A0AAW2P242_SESRA</name>
<sequence>MPRRAMAIWARRHCHPEQPEQLWGTVTPTPGLPSLGAASPSPDPLGDAAQSLCWGGVAVAGGGGRGRGRGVAGGGAGRGR</sequence>
<gene>
    <name evidence="2" type="ORF">Sradi_4103800</name>
</gene>
<reference evidence="2" key="1">
    <citation type="submission" date="2020-06" db="EMBL/GenBank/DDBJ databases">
        <authorList>
            <person name="Li T."/>
            <person name="Hu X."/>
            <person name="Zhang T."/>
            <person name="Song X."/>
            <person name="Zhang H."/>
            <person name="Dai N."/>
            <person name="Sheng W."/>
            <person name="Hou X."/>
            <person name="Wei L."/>
        </authorList>
    </citation>
    <scope>NUCLEOTIDE SEQUENCE</scope>
    <source>
        <strain evidence="2">G02</strain>
        <tissue evidence="2">Leaf</tissue>
    </source>
</reference>